<feature type="non-terminal residue" evidence="1">
    <location>
        <position position="69"/>
    </location>
</feature>
<comment type="caution">
    <text evidence="1">The sequence shown here is derived from an EMBL/GenBank/DDBJ whole genome shotgun (WGS) entry which is preliminary data.</text>
</comment>
<protein>
    <submittedName>
        <fullName evidence="1">Uncharacterized protein</fullName>
    </submittedName>
</protein>
<dbReference type="AlphaFoldDB" id="A0A5J4UJD8"/>
<dbReference type="EMBL" id="SNRW01015792">
    <property type="protein sequence ID" value="KAA6370032.1"/>
    <property type="molecule type" value="Genomic_DNA"/>
</dbReference>
<dbReference type="Proteomes" id="UP000324800">
    <property type="component" value="Unassembled WGS sequence"/>
</dbReference>
<gene>
    <name evidence="1" type="ORF">EZS28_034442</name>
</gene>
<sequence length="69" mass="7919">MRYFKVTKCRTVISGYRASPQTLNEIASMSNKRPKAVFAQRVETHQFQQRATGIGLSISQKKPLRYVTD</sequence>
<name>A0A5J4UJD8_9EUKA</name>
<reference evidence="1 2" key="1">
    <citation type="submission" date="2019-03" db="EMBL/GenBank/DDBJ databases">
        <title>Single cell metagenomics reveals metabolic interactions within the superorganism composed of flagellate Streblomastix strix and complex community of Bacteroidetes bacteria on its surface.</title>
        <authorList>
            <person name="Treitli S.C."/>
            <person name="Kolisko M."/>
            <person name="Husnik F."/>
            <person name="Keeling P."/>
            <person name="Hampl V."/>
        </authorList>
    </citation>
    <scope>NUCLEOTIDE SEQUENCE [LARGE SCALE GENOMIC DNA]</scope>
    <source>
        <strain evidence="1">ST1C</strain>
    </source>
</reference>
<accession>A0A5J4UJD8</accession>
<evidence type="ECO:0000313" key="2">
    <source>
        <dbReference type="Proteomes" id="UP000324800"/>
    </source>
</evidence>
<organism evidence="1 2">
    <name type="scientific">Streblomastix strix</name>
    <dbReference type="NCBI Taxonomy" id="222440"/>
    <lineage>
        <taxon>Eukaryota</taxon>
        <taxon>Metamonada</taxon>
        <taxon>Preaxostyla</taxon>
        <taxon>Oxymonadida</taxon>
        <taxon>Streblomastigidae</taxon>
        <taxon>Streblomastix</taxon>
    </lineage>
</organism>
<proteinExistence type="predicted"/>
<evidence type="ECO:0000313" key="1">
    <source>
        <dbReference type="EMBL" id="KAA6370032.1"/>
    </source>
</evidence>